<sequence length="121" mass="14475">MYYYQETMLDYFGSITISDQEIDTQLISHFREYNENYIEKIINDLRREQILTSGHSVSGWMIFVGKYTVDKMKKIISDQTRLNLQKLQFIKYAKENNIDNDVCQMICDRIDSQLIIIKDEL</sequence>
<organism evidence="1">
    <name type="scientific">viral metagenome</name>
    <dbReference type="NCBI Taxonomy" id="1070528"/>
    <lineage>
        <taxon>unclassified sequences</taxon>
        <taxon>metagenomes</taxon>
        <taxon>organismal metagenomes</taxon>
    </lineage>
</organism>
<dbReference type="AlphaFoldDB" id="A0A6C0BT04"/>
<evidence type="ECO:0000313" key="1">
    <source>
        <dbReference type="EMBL" id="QHS95190.1"/>
    </source>
</evidence>
<dbReference type="EMBL" id="MN739245">
    <property type="protein sequence ID" value="QHS95190.1"/>
    <property type="molecule type" value="Genomic_DNA"/>
</dbReference>
<accession>A0A6C0BT04</accession>
<name>A0A6C0BT04_9ZZZZ</name>
<proteinExistence type="predicted"/>
<protein>
    <submittedName>
        <fullName evidence="1">Uncharacterized protein</fullName>
    </submittedName>
</protein>
<reference evidence="1" key="1">
    <citation type="journal article" date="2020" name="Nature">
        <title>Giant virus diversity and host interactions through global metagenomics.</title>
        <authorList>
            <person name="Schulz F."/>
            <person name="Roux S."/>
            <person name="Paez-Espino D."/>
            <person name="Jungbluth S."/>
            <person name="Walsh D.A."/>
            <person name="Denef V.J."/>
            <person name="McMahon K.D."/>
            <person name="Konstantinidis K.T."/>
            <person name="Eloe-Fadrosh E.A."/>
            <person name="Kyrpides N.C."/>
            <person name="Woyke T."/>
        </authorList>
    </citation>
    <scope>NUCLEOTIDE SEQUENCE</scope>
    <source>
        <strain evidence="1">GVMAG-M-3300018428-35</strain>
    </source>
</reference>